<feature type="compositionally biased region" description="Low complexity" evidence="12">
    <location>
        <begin position="335"/>
        <end position="345"/>
    </location>
</feature>
<dbReference type="OrthoDB" id="441223at2759"/>
<comment type="similarity">
    <text evidence="2 11">Belongs to the KRR1 family.</text>
</comment>
<evidence type="ECO:0000256" key="10">
    <source>
        <dbReference type="ARBA" id="ARBA00025908"/>
    </source>
</evidence>
<dbReference type="CDD" id="cd22393">
    <property type="entry name" value="KH-I_KRR1_rpt1"/>
    <property type="match status" value="1"/>
</dbReference>
<feature type="compositionally biased region" description="Basic and acidic residues" evidence="12">
    <location>
        <begin position="307"/>
        <end position="334"/>
    </location>
</feature>
<feature type="domain" description="K Homology" evidence="13">
    <location>
        <begin position="131"/>
        <end position="201"/>
    </location>
</feature>
<comment type="subcellular location">
    <subcellularLocation>
        <location evidence="1 11">Nucleus</location>
        <location evidence="1 11">Nucleolus</location>
    </subcellularLocation>
</comment>
<evidence type="ECO:0000256" key="9">
    <source>
        <dbReference type="ARBA" id="ARBA00024668"/>
    </source>
</evidence>
<sequence>MSEDEQVAVNKNKSHRKDKPWDTDDIDHWKIDPFLPTDNKAGAFSEESSFATLFPKYREKYLREVWSAVTRALESHGVACTLDLVHGSMSVRTTRKTYDPYIILKARDLIKLLARGVAMTQAVKILNDEISCDIIKIGNLVRNKERFVKRRQRIIGPDGSTLKAIELLTQCYVLVQGSTVSVMGPHKSLKEVRRIILDCMKNIHPIYRIKELMIRRELAKDPKLATESWDRFLPNFRKNHLKTSEKTAKKNERLEAKNAARVAAGLPPESASDVAAKKKVYTPFPPTQLPRKVDLQLESGEYFLKKHEKDARESAQRKQKQAETTEKRRAERAEAFVAPAEDAAPTVEEKRQKRKRKAMAMESDLVAEDEGEAEGTEKRKKTKKSKHKTAVEEES</sequence>
<dbReference type="Pfam" id="PF21800">
    <property type="entry name" value="KH_KRR1_2nd"/>
    <property type="match status" value="1"/>
</dbReference>
<evidence type="ECO:0000313" key="14">
    <source>
        <dbReference type="EMBL" id="KAE9395550.1"/>
    </source>
</evidence>
<dbReference type="Gene3D" id="3.30.1370.10">
    <property type="entry name" value="K Homology domain, type 1"/>
    <property type="match status" value="2"/>
</dbReference>
<keyword evidence="6 11" id="KW-0694">RNA-binding</keyword>
<dbReference type="GO" id="GO:0003723">
    <property type="term" value="F:RNA binding"/>
    <property type="evidence" value="ECO:0007669"/>
    <property type="project" value="UniProtKB-KW"/>
</dbReference>
<evidence type="ECO:0000256" key="4">
    <source>
        <dbReference type="ARBA" id="ARBA00022517"/>
    </source>
</evidence>
<proteinExistence type="inferred from homology"/>
<keyword evidence="15" id="KW-1185">Reference proteome</keyword>
<dbReference type="GO" id="GO:0032040">
    <property type="term" value="C:small-subunit processome"/>
    <property type="evidence" value="ECO:0007669"/>
    <property type="project" value="TreeGrafter"/>
</dbReference>
<dbReference type="CDD" id="cd22394">
    <property type="entry name" value="KH-I_KRR1_rpt2"/>
    <property type="match status" value="1"/>
</dbReference>
<evidence type="ECO:0000313" key="15">
    <source>
        <dbReference type="Proteomes" id="UP000799118"/>
    </source>
</evidence>
<evidence type="ECO:0000256" key="12">
    <source>
        <dbReference type="SAM" id="MobiDB-lite"/>
    </source>
</evidence>
<keyword evidence="8 11" id="KW-0687">Ribonucleoprotein</keyword>
<dbReference type="InterPro" id="IPR048550">
    <property type="entry name" value="KRR1-like_KH1_euk"/>
</dbReference>
<feature type="region of interest" description="Disordered" evidence="12">
    <location>
        <begin position="307"/>
        <end position="395"/>
    </location>
</feature>
<name>A0A6A4HCR8_9AGAR</name>
<feature type="compositionally biased region" description="Acidic residues" evidence="12">
    <location>
        <begin position="365"/>
        <end position="374"/>
    </location>
</feature>
<evidence type="ECO:0000256" key="2">
    <source>
        <dbReference type="ARBA" id="ARBA00009344"/>
    </source>
</evidence>
<feature type="compositionally biased region" description="Basic residues" evidence="12">
    <location>
        <begin position="378"/>
        <end position="388"/>
    </location>
</feature>
<dbReference type="InterPro" id="IPR004087">
    <property type="entry name" value="KH_dom"/>
</dbReference>
<dbReference type="AlphaFoldDB" id="A0A6A4HCR8"/>
<gene>
    <name evidence="14" type="ORF">BT96DRAFT_826084</name>
</gene>
<comment type="subunit">
    <text evidence="10">Component of the ribosomal small subunit (SSU) processome composed of at least 40 protein subunits and snoRNA U3. Interacts with snoRNA U3. Interacts with MPP10, KRI1 and with ribosomal proteins RPS1A, RPS4A, RPS4B, RPS8A, RPS8B, RPS11A, RPS11B, RPS13, RPS24, RPS25, RPL4A, RPL7B, RPL8, RPL23, RPL25 and RPL28.</text>
</comment>
<evidence type="ECO:0000256" key="11">
    <source>
        <dbReference type="PIRNR" id="PIRNR006515"/>
    </source>
</evidence>
<dbReference type="InterPro" id="IPR048548">
    <property type="entry name" value="KRR1-like_KH2"/>
</dbReference>
<comment type="function">
    <text evidence="9">Required for 40S ribosome biogenesis. Involved in nucleolar processing of pre-18S ribosomal RNA and ribosome assembly. Essential for vegetative growth.</text>
</comment>
<dbReference type="FunFam" id="3.30.1370.10:FF:000011">
    <property type="entry name" value="KRR1 small subunit processome component"/>
    <property type="match status" value="1"/>
</dbReference>
<protein>
    <recommendedName>
        <fullName evidence="3 11">KRR1 small subunit processome component</fullName>
    </recommendedName>
    <alternativeName>
        <fullName evidence="11">KRR-R motif-containing protein 1</fullName>
    </alternativeName>
</protein>
<evidence type="ECO:0000256" key="6">
    <source>
        <dbReference type="ARBA" id="ARBA00022884"/>
    </source>
</evidence>
<keyword evidence="7 11" id="KW-0539">Nucleus</keyword>
<dbReference type="GO" id="GO:0006364">
    <property type="term" value="P:rRNA processing"/>
    <property type="evidence" value="ECO:0007669"/>
    <property type="project" value="UniProtKB-KW"/>
</dbReference>
<accession>A0A6A4HCR8</accession>
<dbReference type="Proteomes" id="UP000799118">
    <property type="component" value="Unassembled WGS sequence"/>
</dbReference>
<keyword evidence="4 11" id="KW-0690">Ribosome biogenesis</keyword>
<dbReference type="PIRSF" id="PIRSF006515">
    <property type="entry name" value="KRR1"/>
    <property type="match status" value="1"/>
</dbReference>
<evidence type="ECO:0000256" key="8">
    <source>
        <dbReference type="ARBA" id="ARBA00023274"/>
    </source>
</evidence>
<dbReference type="InterPro" id="IPR041174">
    <property type="entry name" value="KRR1-like_KH1"/>
</dbReference>
<dbReference type="Pfam" id="PF17903">
    <property type="entry name" value="KH_KRR1_1st"/>
    <property type="match status" value="1"/>
</dbReference>
<dbReference type="FunFam" id="3.30.1370.10:FF:000014">
    <property type="entry name" value="KRR1 small subunit processome component"/>
    <property type="match status" value="1"/>
</dbReference>
<dbReference type="InterPro" id="IPR024166">
    <property type="entry name" value="rRNA_assembly_KRR1"/>
</dbReference>
<dbReference type="InterPro" id="IPR048549">
    <property type="entry name" value="KRR1-like_KH2_euk"/>
</dbReference>
<evidence type="ECO:0000256" key="3">
    <source>
        <dbReference type="ARBA" id="ARBA00017405"/>
    </source>
</evidence>
<organism evidence="14 15">
    <name type="scientific">Gymnopus androsaceus JB14</name>
    <dbReference type="NCBI Taxonomy" id="1447944"/>
    <lineage>
        <taxon>Eukaryota</taxon>
        <taxon>Fungi</taxon>
        <taxon>Dikarya</taxon>
        <taxon>Basidiomycota</taxon>
        <taxon>Agaricomycotina</taxon>
        <taxon>Agaricomycetes</taxon>
        <taxon>Agaricomycetidae</taxon>
        <taxon>Agaricales</taxon>
        <taxon>Marasmiineae</taxon>
        <taxon>Omphalotaceae</taxon>
        <taxon>Gymnopus</taxon>
    </lineage>
</organism>
<reference evidence="14" key="1">
    <citation type="journal article" date="2019" name="Environ. Microbiol.">
        <title>Fungal ecological strategies reflected in gene transcription - a case study of two litter decomposers.</title>
        <authorList>
            <person name="Barbi F."/>
            <person name="Kohler A."/>
            <person name="Barry K."/>
            <person name="Baskaran P."/>
            <person name="Daum C."/>
            <person name="Fauchery L."/>
            <person name="Ihrmark K."/>
            <person name="Kuo A."/>
            <person name="LaButti K."/>
            <person name="Lipzen A."/>
            <person name="Morin E."/>
            <person name="Grigoriev I.V."/>
            <person name="Henrissat B."/>
            <person name="Lindahl B."/>
            <person name="Martin F."/>
        </authorList>
    </citation>
    <scope>NUCLEOTIDE SEQUENCE</scope>
    <source>
        <strain evidence="14">JB14</strain>
    </source>
</reference>
<keyword evidence="5 11" id="KW-0698">rRNA processing</keyword>
<evidence type="ECO:0000256" key="1">
    <source>
        <dbReference type="ARBA" id="ARBA00004604"/>
    </source>
</evidence>
<evidence type="ECO:0000256" key="5">
    <source>
        <dbReference type="ARBA" id="ARBA00022552"/>
    </source>
</evidence>
<dbReference type="EMBL" id="ML769529">
    <property type="protein sequence ID" value="KAE9395550.1"/>
    <property type="molecule type" value="Genomic_DNA"/>
</dbReference>
<dbReference type="PANTHER" id="PTHR12581:SF0">
    <property type="entry name" value="KRR1 SMALL SUBUNIT PROCESSOME COMPONENT HOMOLOG"/>
    <property type="match status" value="1"/>
</dbReference>
<evidence type="ECO:0000259" key="13">
    <source>
        <dbReference type="SMART" id="SM00322"/>
    </source>
</evidence>
<dbReference type="SMART" id="SM00322">
    <property type="entry name" value="KH"/>
    <property type="match status" value="1"/>
</dbReference>
<dbReference type="SUPFAM" id="SSF54791">
    <property type="entry name" value="Eukaryotic type KH-domain (KH-domain type I)"/>
    <property type="match status" value="1"/>
</dbReference>
<evidence type="ECO:0000256" key="7">
    <source>
        <dbReference type="ARBA" id="ARBA00023242"/>
    </source>
</evidence>
<dbReference type="PANTHER" id="PTHR12581">
    <property type="entry name" value="HIV-1 REV BINDING PROTEIN 2, 3"/>
    <property type="match status" value="1"/>
</dbReference>
<dbReference type="InterPro" id="IPR036612">
    <property type="entry name" value="KH_dom_type_1_sf"/>
</dbReference>
<feature type="region of interest" description="Disordered" evidence="12">
    <location>
        <begin position="1"/>
        <end position="24"/>
    </location>
</feature>